<dbReference type="Gene3D" id="3.40.630.30">
    <property type="match status" value="1"/>
</dbReference>
<keyword evidence="3" id="KW-1185">Reference proteome</keyword>
<keyword evidence="2" id="KW-0808">Transferase</keyword>
<gene>
    <name evidence="2" type="ORF">ACFQVD_21245</name>
</gene>
<dbReference type="PANTHER" id="PTHR43451">
    <property type="entry name" value="ACETYLTRANSFERASE (GNAT) FAMILY PROTEIN"/>
    <property type="match status" value="1"/>
</dbReference>
<keyword evidence="2" id="KW-0012">Acyltransferase</keyword>
<dbReference type="Proteomes" id="UP001596514">
    <property type="component" value="Unassembled WGS sequence"/>
</dbReference>
<feature type="domain" description="N-acetyltransferase" evidence="1">
    <location>
        <begin position="11"/>
        <end position="170"/>
    </location>
</feature>
<proteinExistence type="predicted"/>
<dbReference type="EC" id="2.3.-.-" evidence="2"/>
<evidence type="ECO:0000313" key="2">
    <source>
        <dbReference type="EMBL" id="MFC7602635.1"/>
    </source>
</evidence>
<comment type="caution">
    <text evidence="2">The sequence shown here is derived from an EMBL/GenBank/DDBJ whole genome shotgun (WGS) entry which is preliminary data.</text>
</comment>
<dbReference type="SUPFAM" id="SSF55729">
    <property type="entry name" value="Acyl-CoA N-acyltransferases (Nat)"/>
    <property type="match status" value="1"/>
</dbReference>
<reference evidence="3" key="1">
    <citation type="journal article" date="2019" name="Int. J. Syst. Evol. Microbiol.">
        <title>The Global Catalogue of Microorganisms (GCM) 10K type strain sequencing project: providing services to taxonomists for standard genome sequencing and annotation.</title>
        <authorList>
            <consortium name="The Broad Institute Genomics Platform"/>
            <consortium name="The Broad Institute Genome Sequencing Center for Infectious Disease"/>
            <person name="Wu L."/>
            <person name="Ma J."/>
        </authorList>
    </citation>
    <scope>NUCLEOTIDE SEQUENCE [LARGE SCALE GENOMIC DNA]</scope>
    <source>
        <strain evidence="3">JCM 10083</strain>
    </source>
</reference>
<dbReference type="InterPro" id="IPR000182">
    <property type="entry name" value="GNAT_dom"/>
</dbReference>
<dbReference type="CDD" id="cd04301">
    <property type="entry name" value="NAT_SF"/>
    <property type="match status" value="1"/>
</dbReference>
<dbReference type="RefSeq" id="WP_343966513.1">
    <property type="nucleotide sequence ID" value="NZ_BAAAGK010000042.1"/>
</dbReference>
<dbReference type="EMBL" id="JBHTEE010000001">
    <property type="protein sequence ID" value="MFC7602635.1"/>
    <property type="molecule type" value="Genomic_DNA"/>
</dbReference>
<dbReference type="PANTHER" id="PTHR43451:SF1">
    <property type="entry name" value="ACETYLTRANSFERASE"/>
    <property type="match status" value="1"/>
</dbReference>
<dbReference type="PROSITE" id="PS51186">
    <property type="entry name" value="GNAT"/>
    <property type="match status" value="1"/>
</dbReference>
<accession>A0ABW2T1Y7</accession>
<name>A0ABW2T1Y7_9ACTN</name>
<organism evidence="2 3">
    <name type="scientific">Streptosporangium amethystogenes subsp. fukuiense</name>
    <dbReference type="NCBI Taxonomy" id="698418"/>
    <lineage>
        <taxon>Bacteria</taxon>
        <taxon>Bacillati</taxon>
        <taxon>Actinomycetota</taxon>
        <taxon>Actinomycetes</taxon>
        <taxon>Streptosporangiales</taxon>
        <taxon>Streptosporangiaceae</taxon>
        <taxon>Streptosporangium</taxon>
    </lineage>
</organism>
<evidence type="ECO:0000313" key="3">
    <source>
        <dbReference type="Proteomes" id="UP001596514"/>
    </source>
</evidence>
<sequence length="178" mass="19385">MSVPAMSVPTPTVRRAVPQDANRLYELSLRAISESAAAHYTAEQLAAWSRRRSLDGHARMIDQTETFVALVAGQVAGFANVALRPVGQLHRGEVDQLFVGPGHGGRGVARLLLTAVENAARADEVEELRTHASWRAVPVFERLGYRRVEVETVHLEDQTLSRVRMHKSLSGLGSGAAD</sequence>
<protein>
    <submittedName>
        <fullName evidence="2">GNAT family N-acetyltransferase</fullName>
        <ecNumber evidence="2">2.3.-.-</ecNumber>
    </submittedName>
</protein>
<dbReference type="InterPro" id="IPR052564">
    <property type="entry name" value="N-acetyltrans/Recomb-assoc"/>
</dbReference>
<dbReference type="InterPro" id="IPR016181">
    <property type="entry name" value="Acyl_CoA_acyltransferase"/>
</dbReference>
<evidence type="ECO:0000259" key="1">
    <source>
        <dbReference type="PROSITE" id="PS51186"/>
    </source>
</evidence>
<dbReference type="Pfam" id="PF13673">
    <property type="entry name" value="Acetyltransf_10"/>
    <property type="match status" value="1"/>
</dbReference>
<dbReference type="GO" id="GO:0016746">
    <property type="term" value="F:acyltransferase activity"/>
    <property type="evidence" value="ECO:0007669"/>
    <property type="project" value="UniProtKB-KW"/>
</dbReference>